<keyword evidence="4" id="KW-1185">Reference proteome</keyword>
<dbReference type="SMART" id="SM00028">
    <property type="entry name" value="TPR"/>
    <property type="match status" value="2"/>
</dbReference>
<protein>
    <submittedName>
        <fullName evidence="3">Uncharacterized protein</fullName>
    </submittedName>
</protein>
<dbReference type="InterPro" id="IPR044213">
    <property type="entry name" value="At2g44920-like"/>
</dbReference>
<feature type="signal peptide" evidence="2">
    <location>
        <begin position="1"/>
        <end position="23"/>
    </location>
</feature>
<dbReference type="InterPro" id="IPR019734">
    <property type="entry name" value="TPR_rpt"/>
</dbReference>
<organism evidence="3 4">
    <name type="scientific">Limnospira indica PCC 8005</name>
    <dbReference type="NCBI Taxonomy" id="376219"/>
    <lineage>
        <taxon>Bacteria</taxon>
        <taxon>Bacillati</taxon>
        <taxon>Cyanobacteriota</taxon>
        <taxon>Cyanophyceae</taxon>
        <taxon>Oscillatoriophycideae</taxon>
        <taxon>Oscillatoriales</taxon>
        <taxon>Sirenicapillariaceae</taxon>
        <taxon>Limnospira</taxon>
    </lineage>
</organism>
<dbReference type="Proteomes" id="UP000032946">
    <property type="component" value="Chromosome"/>
</dbReference>
<dbReference type="Gene3D" id="2.160.20.80">
    <property type="entry name" value="E3 ubiquitin-protein ligase SopA"/>
    <property type="match status" value="1"/>
</dbReference>
<sequence>MKFPILTMITLSIAILPMAPVQASNLQEIRQLLSTKECPNCNLTNAGLVLADLSGANLSGANLTGANLSRANLTGANLTGANLTGASLFGANLTGANLTGANLAGSDLRGAYLANAIALEANITEAQLIGVVGLPTNIGNAEDFYRLGVKEALAGNYQNAIEHYNRALSLNPNLAAAYFARSMAWADSGDLNRAMSDAKQAQELYNRWGSQEGQEITAQLIEIIEFRQNPQELRARNGGVMGLLESATPLLLRFLF</sequence>
<reference evidence="3 4" key="1">
    <citation type="submission" date="2014-02" db="EMBL/GenBank/DDBJ databases">
        <authorList>
            <person name="Genoscope - CEA"/>
        </authorList>
    </citation>
    <scope>NUCLEOTIDE SEQUENCE [LARGE SCALE GENOMIC DNA]</scope>
    <source>
        <strain evidence="3 4">PCC 8005</strain>
    </source>
</reference>
<dbReference type="AlphaFoldDB" id="A0A9P1KF19"/>
<dbReference type="EMBL" id="FO818640">
    <property type="protein sequence ID" value="CDM94959.1"/>
    <property type="molecule type" value="Genomic_DNA"/>
</dbReference>
<dbReference type="Pfam" id="PF00805">
    <property type="entry name" value="Pentapeptide"/>
    <property type="match status" value="2"/>
</dbReference>
<dbReference type="InterPro" id="IPR011990">
    <property type="entry name" value="TPR-like_helical_dom_sf"/>
</dbReference>
<name>A0A9P1KF19_9CYAN</name>
<dbReference type="PANTHER" id="PTHR47200">
    <property type="entry name" value="THYLAKOID LUMENAL 15 KDA PROTEIN 1, CHLOROPLASTIC"/>
    <property type="match status" value="1"/>
</dbReference>
<dbReference type="PANTHER" id="PTHR47200:SF2">
    <property type="entry name" value="THYLAKOID LUMENAL 15 KDA PROTEIN 1, CHLOROPLASTIC"/>
    <property type="match status" value="1"/>
</dbReference>
<evidence type="ECO:0000313" key="4">
    <source>
        <dbReference type="Proteomes" id="UP000032946"/>
    </source>
</evidence>
<feature type="chain" id="PRO_5040313620" evidence="2">
    <location>
        <begin position="24"/>
        <end position="256"/>
    </location>
</feature>
<dbReference type="RefSeq" id="WP_008050591.1">
    <property type="nucleotide sequence ID" value="NZ_FO818640.1"/>
</dbReference>
<accession>A0A9P1KF19</accession>
<dbReference type="PROSITE" id="PS50005">
    <property type="entry name" value="TPR"/>
    <property type="match status" value="1"/>
</dbReference>
<evidence type="ECO:0000313" key="3">
    <source>
        <dbReference type="EMBL" id="CDM94959.1"/>
    </source>
</evidence>
<dbReference type="Pfam" id="PF00515">
    <property type="entry name" value="TPR_1"/>
    <property type="match status" value="1"/>
</dbReference>
<dbReference type="SUPFAM" id="SSF48452">
    <property type="entry name" value="TPR-like"/>
    <property type="match status" value="1"/>
</dbReference>
<dbReference type="Gene3D" id="1.25.40.10">
    <property type="entry name" value="Tetratricopeptide repeat domain"/>
    <property type="match status" value="1"/>
</dbReference>
<proteinExistence type="predicted"/>
<keyword evidence="1" id="KW-0802">TPR repeat</keyword>
<dbReference type="SUPFAM" id="SSF141571">
    <property type="entry name" value="Pentapeptide repeat-like"/>
    <property type="match status" value="1"/>
</dbReference>
<gene>
    <name evidence="3" type="ORF">ARTHRO_30225</name>
</gene>
<evidence type="ECO:0000256" key="1">
    <source>
        <dbReference type="PROSITE-ProRule" id="PRU00339"/>
    </source>
</evidence>
<evidence type="ECO:0000256" key="2">
    <source>
        <dbReference type="SAM" id="SignalP"/>
    </source>
</evidence>
<feature type="repeat" description="TPR" evidence="1">
    <location>
        <begin position="141"/>
        <end position="174"/>
    </location>
</feature>
<dbReference type="InterPro" id="IPR001646">
    <property type="entry name" value="5peptide_repeat"/>
</dbReference>
<dbReference type="PROSITE" id="PS50293">
    <property type="entry name" value="TPR_REGION"/>
    <property type="match status" value="1"/>
</dbReference>
<keyword evidence="2" id="KW-0732">Signal</keyword>